<feature type="transmembrane region" description="Helical" evidence="7">
    <location>
        <begin position="95"/>
        <end position="116"/>
    </location>
</feature>
<evidence type="ECO:0000256" key="1">
    <source>
        <dbReference type="ARBA" id="ARBA00004141"/>
    </source>
</evidence>
<evidence type="ECO:0000256" key="4">
    <source>
        <dbReference type="ARBA" id="ARBA00022692"/>
    </source>
</evidence>
<evidence type="ECO:0000313" key="8">
    <source>
        <dbReference type="EMBL" id="PXW92701.1"/>
    </source>
</evidence>
<name>A0A2V3WH15_9BACI</name>
<keyword evidence="9" id="KW-1185">Reference proteome</keyword>
<evidence type="ECO:0008006" key="10">
    <source>
        <dbReference type="Google" id="ProtNLM"/>
    </source>
</evidence>
<reference evidence="8 9" key="1">
    <citation type="submission" date="2018-05" db="EMBL/GenBank/DDBJ databases">
        <title>Genomic Encyclopedia of Type Strains, Phase IV (KMG-IV): sequencing the most valuable type-strain genomes for metagenomic binning, comparative biology and taxonomic classification.</title>
        <authorList>
            <person name="Goeker M."/>
        </authorList>
    </citation>
    <scope>NUCLEOTIDE SEQUENCE [LARGE SCALE GENOMIC DNA]</scope>
    <source>
        <strain evidence="8 9">DSM 22440</strain>
    </source>
</reference>
<dbReference type="EMBL" id="QJJR01000002">
    <property type="protein sequence ID" value="PXW92701.1"/>
    <property type="molecule type" value="Genomic_DNA"/>
</dbReference>
<evidence type="ECO:0000256" key="5">
    <source>
        <dbReference type="ARBA" id="ARBA00022989"/>
    </source>
</evidence>
<comment type="subcellular location">
    <subcellularLocation>
        <location evidence="1">Membrane</location>
        <topology evidence="1">Multi-pass membrane protein</topology>
    </subcellularLocation>
</comment>
<evidence type="ECO:0000256" key="6">
    <source>
        <dbReference type="ARBA" id="ARBA00023136"/>
    </source>
</evidence>
<evidence type="ECO:0000256" key="3">
    <source>
        <dbReference type="ARBA" id="ARBA00022475"/>
    </source>
</evidence>
<feature type="transmembrane region" description="Helical" evidence="7">
    <location>
        <begin position="194"/>
        <end position="214"/>
    </location>
</feature>
<gene>
    <name evidence="8" type="ORF">DES38_102285</name>
</gene>
<dbReference type="PANTHER" id="PTHR36838:SF3">
    <property type="entry name" value="TRANSPORTER AUXIN EFFLUX CARRIER EC FAMILY"/>
    <property type="match status" value="1"/>
</dbReference>
<feature type="transmembrane region" description="Helical" evidence="7">
    <location>
        <begin position="283"/>
        <end position="302"/>
    </location>
</feature>
<keyword evidence="5 7" id="KW-1133">Transmembrane helix</keyword>
<organism evidence="8 9">
    <name type="scientific">Streptohalobacillus salinus</name>
    <dbReference type="NCBI Taxonomy" id="621096"/>
    <lineage>
        <taxon>Bacteria</taxon>
        <taxon>Bacillati</taxon>
        <taxon>Bacillota</taxon>
        <taxon>Bacilli</taxon>
        <taxon>Bacillales</taxon>
        <taxon>Bacillaceae</taxon>
        <taxon>Streptohalobacillus</taxon>
    </lineage>
</organism>
<evidence type="ECO:0000256" key="2">
    <source>
        <dbReference type="ARBA" id="ARBA00022448"/>
    </source>
</evidence>
<feature type="transmembrane region" description="Helical" evidence="7">
    <location>
        <begin position="6"/>
        <end position="22"/>
    </location>
</feature>
<dbReference type="RefSeq" id="WP_110250573.1">
    <property type="nucleotide sequence ID" value="NZ_QJJR01000002.1"/>
</dbReference>
<dbReference type="GO" id="GO:0055085">
    <property type="term" value="P:transmembrane transport"/>
    <property type="evidence" value="ECO:0007669"/>
    <property type="project" value="InterPro"/>
</dbReference>
<dbReference type="InterPro" id="IPR004776">
    <property type="entry name" value="Mem_transp_PIN-like"/>
</dbReference>
<feature type="transmembrane region" description="Helical" evidence="7">
    <location>
        <begin position="226"/>
        <end position="244"/>
    </location>
</feature>
<dbReference type="Pfam" id="PF03547">
    <property type="entry name" value="Mem_trans"/>
    <property type="match status" value="1"/>
</dbReference>
<feature type="transmembrane region" description="Helical" evidence="7">
    <location>
        <begin position="61"/>
        <end position="83"/>
    </location>
</feature>
<dbReference type="AlphaFoldDB" id="A0A2V3WH15"/>
<evidence type="ECO:0000313" key="9">
    <source>
        <dbReference type="Proteomes" id="UP000247922"/>
    </source>
</evidence>
<proteinExistence type="predicted"/>
<dbReference type="Proteomes" id="UP000247922">
    <property type="component" value="Unassembled WGS sequence"/>
</dbReference>
<keyword evidence="2" id="KW-0813">Transport</keyword>
<dbReference type="PANTHER" id="PTHR36838">
    <property type="entry name" value="AUXIN EFFLUX CARRIER FAMILY PROTEIN"/>
    <property type="match status" value="1"/>
</dbReference>
<evidence type="ECO:0000256" key="7">
    <source>
        <dbReference type="SAM" id="Phobius"/>
    </source>
</evidence>
<feature type="transmembrane region" description="Helical" evidence="7">
    <location>
        <begin position="128"/>
        <end position="146"/>
    </location>
</feature>
<protein>
    <recommendedName>
        <fullName evidence="10">Malonate transporter</fullName>
    </recommendedName>
</protein>
<accession>A0A2V3WH15</accession>
<dbReference type="GO" id="GO:0016020">
    <property type="term" value="C:membrane"/>
    <property type="evidence" value="ECO:0007669"/>
    <property type="project" value="UniProtKB-SubCell"/>
</dbReference>
<keyword evidence="6 7" id="KW-0472">Membrane</keyword>
<feature type="transmembrane region" description="Helical" evidence="7">
    <location>
        <begin position="34"/>
        <end position="55"/>
    </location>
</feature>
<keyword evidence="4 7" id="KW-0812">Transmembrane</keyword>
<keyword evidence="3" id="KW-1003">Cell membrane</keyword>
<sequence>MTDFNQQFILSLGIIFLGYILKRLNFIREKDGEAISRLIFNVTLPSLIITSFATFHFQMNLLAVFIFGLLSGFVYVIAGLLLFKNKPKQMKGMLVMMMPGFNIGLFAFPLVEGLWGQTGITYFGMLDGGNAFIVFGLCYLIGSYYADEDTSFTISIMTKKLAQSIPLMTYLVIFGIKLVAIPIPAIVVNVTGTISQANMPLSLLLLGVYLSFVLEKSQYIELLRFLLARYGIALIIGLSSYFLLPLPEMARLTLLIGAVLPIPLSHIPYAVEFDFDKRFIGTVSSMTIFISFGLIWLFTVFLL</sequence>
<comment type="caution">
    <text evidence="8">The sequence shown here is derived from an EMBL/GenBank/DDBJ whole genome shotgun (WGS) entry which is preliminary data.</text>
</comment>
<feature type="transmembrane region" description="Helical" evidence="7">
    <location>
        <begin position="167"/>
        <end position="188"/>
    </location>
</feature>
<feature type="transmembrane region" description="Helical" evidence="7">
    <location>
        <begin position="250"/>
        <end position="271"/>
    </location>
</feature>
<dbReference type="OrthoDB" id="3238334at2"/>